<dbReference type="Proteomes" id="UP000185003">
    <property type="component" value="Unassembled WGS sequence"/>
</dbReference>
<dbReference type="OrthoDB" id="9816081at2"/>
<accession>A0A1N6IY66</accession>
<evidence type="ECO:0000313" key="4">
    <source>
        <dbReference type="Proteomes" id="UP000185003"/>
    </source>
</evidence>
<name>A0A1N6IY66_9BACT</name>
<proteinExistence type="predicted"/>
<dbReference type="Gene3D" id="3.60.21.10">
    <property type="match status" value="1"/>
</dbReference>
<feature type="chain" id="PRO_5013337466" evidence="1">
    <location>
        <begin position="28"/>
        <end position="323"/>
    </location>
</feature>
<dbReference type="PANTHER" id="PTHR43143:SF1">
    <property type="entry name" value="SERINE_THREONINE-PROTEIN PHOSPHATASE CPPED1"/>
    <property type="match status" value="1"/>
</dbReference>
<protein>
    <submittedName>
        <fullName evidence="3">3',5'-cyclic AMP phosphodiesterase CpdA</fullName>
    </submittedName>
</protein>
<keyword evidence="4" id="KW-1185">Reference proteome</keyword>
<dbReference type="STRING" id="536979.SAMN04488055_3458"/>
<reference evidence="3 4" key="1">
    <citation type="submission" date="2016-11" db="EMBL/GenBank/DDBJ databases">
        <authorList>
            <person name="Jaros S."/>
            <person name="Januszkiewicz K."/>
            <person name="Wedrychowicz H."/>
        </authorList>
    </citation>
    <scope>NUCLEOTIDE SEQUENCE [LARGE SCALE GENOMIC DNA]</scope>
    <source>
        <strain evidence="3 4">DSM 24787</strain>
    </source>
</reference>
<dbReference type="InterPro" id="IPR029052">
    <property type="entry name" value="Metallo-depent_PP-like"/>
</dbReference>
<evidence type="ECO:0000313" key="3">
    <source>
        <dbReference type="EMBL" id="SIO37048.1"/>
    </source>
</evidence>
<dbReference type="Pfam" id="PF00149">
    <property type="entry name" value="Metallophos"/>
    <property type="match status" value="1"/>
</dbReference>
<evidence type="ECO:0000256" key="1">
    <source>
        <dbReference type="SAM" id="SignalP"/>
    </source>
</evidence>
<sequence length="323" mass="37408">MQHQNRRNFLQSIALGSLALTPLNQLAAMPVQRKAKIRFGICTDVHQDIMHDGEARLKTFIDDMKTQQVDFIIQLGDFCRPYEKNLPFLNIWNSFPGPKYHVIGNHDNDGGFTHEQVIAYWKANGAYYSFDQNGYHFVILNGNEKNPSKDRPPGYARYIGIEQQDWLEKDLATTTLPTIVCCHQGLDNDMGGIENATQIRLILERAKKVQLVFSGHHHLDYVNEINGIFYVQINSMSYQWLGDDYARVRYSREVDEKYPWIKYTVPYKDPIYTIAEIDHRGNFYLKGSSTSFVGPSPKELGMTKHDMPYEIVPYISERKFKLV</sequence>
<dbReference type="InterPro" id="IPR051918">
    <property type="entry name" value="STPP_CPPED1"/>
</dbReference>
<dbReference type="GO" id="GO:0016787">
    <property type="term" value="F:hydrolase activity"/>
    <property type="evidence" value="ECO:0007669"/>
    <property type="project" value="InterPro"/>
</dbReference>
<dbReference type="EMBL" id="FSRA01000002">
    <property type="protein sequence ID" value="SIO37048.1"/>
    <property type="molecule type" value="Genomic_DNA"/>
</dbReference>
<dbReference type="RefSeq" id="WP_074240700.1">
    <property type="nucleotide sequence ID" value="NZ_FSRA01000002.1"/>
</dbReference>
<keyword evidence="1" id="KW-0732">Signal</keyword>
<feature type="domain" description="Calcineurin-like phosphoesterase" evidence="2">
    <location>
        <begin position="37"/>
        <end position="218"/>
    </location>
</feature>
<organism evidence="3 4">
    <name type="scientific">Chitinophaga niabensis</name>
    <dbReference type="NCBI Taxonomy" id="536979"/>
    <lineage>
        <taxon>Bacteria</taxon>
        <taxon>Pseudomonadati</taxon>
        <taxon>Bacteroidota</taxon>
        <taxon>Chitinophagia</taxon>
        <taxon>Chitinophagales</taxon>
        <taxon>Chitinophagaceae</taxon>
        <taxon>Chitinophaga</taxon>
    </lineage>
</organism>
<evidence type="ECO:0000259" key="2">
    <source>
        <dbReference type="Pfam" id="PF00149"/>
    </source>
</evidence>
<dbReference type="PANTHER" id="PTHR43143">
    <property type="entry name" value="METALLOPHOSPHOESTERASE, CALCINEURIN SUPERFAMILY"/>
    <property type="match status" value="1"/>
</dbReference>
<dbReference type="InterPro" id="IPR004843">
    <property type="entry name" value="Calcineurin-like_PHP"/>
</dbReference>
<gene>
    <name evidence="3" type="ORF">SAMN04488055_3458</name>
</gene>
<feature type="signal peptide" evidence="1">
    <location>
        <begin position="1"/>
        <end position="27"/>
    </location>
</feature>
<dbReference type="AlphaFoldDB" id="A0A1N6IY66"/>
<dbReference type="InterPro" id="IPR006311">
    <property type="entry name" value="TAT_signal"/>
</dbReference>
<dbReference type="PROSITE" id="PS51318">
    <property type="entry name" value="TAT"/>
    <property type="match status" value="1"/>
</dbReference>
<dbReference type="SUPFAM" id="SSF56300">
    <property type="entry name" value="Metallo-dependent phosphatases"/>
    <property type="match status" value="1"/>
</dbReference>